<keyword evidence="8 13" id="KW-0238">DNA-binding</keyword>
<dbReference type="SUPFAM" id="SSF48024">
    <property type="entry name" value="N-terminal domain of DnaB helicase"/>
    <property type="match status" value="1"/>
</dbReference>
<dbReference type="GO" id="GO:0006269">
    <property type="term" value="P:DNA replication, synthesis of primer"/>
    <property type="evidence" value="ECO:0007669"/>
    <property type="project" value="UniProtKB-UniRule"/>
</dbReference>
<reference evidence="15 16" key="1">
    <citation type="submission" date="2019-03" db="EMBL/GenBank/DDBJ databases">
        <title>Genomic Encyclopedia of Archaeal and Bacterial Type Strains, Phase II (KMG-II): from individual species to whole genera.</title>
        <authorList>
            <person name="Goeker M."/>
        </authorList>
    </citation>
    <scope>NUCLEOTIDE SEQUENCE [LARGE SCALE GENOMIC DNA]</scope>
    <source>
        <strain evidence="15 16">DSM 15388</strain>
    </source>
</reference>
<keyword evidence="6 13" id="KW-0347">Helicase</keyword>
<evidence type="ECO:0000256" key="8">
    <source>
        <dbReference type="ARBA" id="ARBA00023125"/>
    </source>
</evidence>
<keyword evidence="9" id="KW-0413">Isomerase</keyword>
<keyword evidence="3 13" id="KW-0235">DNA replication</keyword>
<dbReference type="InterPro" id="IPR036185">
    <property type="entry name" value="DNA_heli_DnaB-like_N_sf"/>
</dbReference>
<evidence type="ECO:0000256" key="5">
    <source>
        <dbReference type="ARBA" id="ARBA00022801"/>
    </source>
</evidence>
<dbReference type="Gene3D" id="1.10.860.10">
    <property type="entry name" value="DNAb Helicase, Chain A"/>
    <property type="match status" value="1"/>
</dbReference>
<dbReference type="Gene3D" id="3.40.50.300">
    <property type="entry name" value="P-loop containing nucleotide triphosphate hydrolases"/>
    <property type="match status" value="1"/>
</dbReference>
<dbReference type="EC" id="5.6.2.3" evidence="12 13"/>
<evidence type="ECO:0000256" key="7">
    <source>
        <dbReference type="ARBA" id="ARBA00022840"/>
    </source>
</evidence>
<keyword evidence="7 13" id="KW-0067">ATP-binding</keyword>
<keyword evidence="16" id="KW-1185">Reference proteome</keyword>
<dbReference type="EMBL" id="SLZR01000010">
    <property type="protein sequence ID" value="TCS40163.1"/>
    <property type="molecule type" value="Genomic_DNA"/>
</dbReference>
<dbReference type="GO" id="GO:0005524">
    <property type="term" value="F:ATP binding"/>
    <property type="evidence" value="ECO:0007669"/>
    <property type="project" value="UniProtKB-UniRule"/>
</dbReference>
<dbReference type="Proteomes" id="UP000295793">
    <property type="component" value="Unassembled WGS sequence"/>
</dbReference>
<evidence type="ECO:0000256" key="10">
    <source>
        <dbReference type="ARBA" id="ARBA00044932"/>
    </source>
</evidence>
<dbReference type="NCBIfam" id="NF004384">
    <property type="entry name" value="PRK05748.1"/>
    <property type="match status" value="1"/>
</dbReference>
<evidence type="ECO:0000256" key="4">
    <source>
        <dbReference type="ARBA" id="ARBA00022741"/>
    </source>
</evidence>
<comment type="catalytic activity">
    <reaction evidence="11 13">
        <text>ATP + H2O = ADP + phosphate + H(+)</text>
        <dbReference type="Rhea" id="RHEA:13065"/>
        <dbReference type="ChEBI" id="CHEBI:15377"/>
        <dbReference type="ChEBI" id="CHEBI:15378"/>
        <dbReference type="ChEBI" id="CHEBI:30616"/>
        <dbReference type="ChEBI" id="CHEBI:43474"/>
        <dbReference type="ChEBI" id="CHEBI:456216"/>
        <dbReference type="EC" id="5.6.2.3"/>
    </reaction>
</comment>
<dbReference type="CDD" id="cd00984">
    <property type="entry name" value="DnaB_C"/>
    <property type="match status" value="1"/>
</dbReference>
<dbReference type="RefSeq" id="WP_132702058.1">
    <property type="nucleotide sequence ID" value="NZ_SLZR01000010.1"/>
</dbReference>
<dbReference type="InterPro" id="IPR007692">
    <property type="entry name" value="DNA_helicase_DnaB"/>
</dbReference>
<dbReference type="FunFam" id="3.40.50.300:FF:000076">
    <property type="entry name" value="Replicative DNA helicase"/>
    <property type="match status" value="1"/>
</dbReference>
<evidence type="ECO:0000256" key="12">
    <source>
        <dbReference type="NCBIfam" id="TIGR00665"/>
    </source>
</evidence>
<comment type="caution">
    <text evidence="15">The sequence shown here is derived from an EMBL/GenBank/DDBJ whole genome shotgun (WGS) entry which is preliminary data.</text>
</comment>
<evidence type="ECO:0000313" key="15">
    <source>
        <dbReference type="EMBL" id="TCS40163.1"/>
    </source>
</evidence>
<dbReference type="PANTHER" id="PTHR30153">
    <property type="entry name" value="REPLICATIVE DNA HELICASE DNAB"/>
    <property type="match status" value="1"/>
</dbReference>
<evidence type="ECO:0000256" key="6">
    <source>
        <dbReference type="ARBA" id="ARBA00022806"/>
    </source>
</evidence>
<dbReference type="GO" id="GO:0016887">
    <property type="term" value="F:ATP hydrolysis activity"/>
    <property type="evidence" value="ECO:0007669"/>
    <property type="project" value="RHEA"/>
</dbReference>
<dbReference type="NCBIfam" id="TIGR00665">
    <property type="entry name" value="DnaB"/>
    <property type="match status" value="1"/>
</dbReference>
<dbReference type="GO" id="GO:0005829">
    <property type="term" value="C:cytosol"/>
    <property type="evidence" value="ECO:0007669"/>
    <property type="project" value="TreeGrafter"/>
</dbReference>
<dbReference type="GO" id="GO:0043139">
    <property type="term" value="F:5'-3' DNA helicase activity"/>
    <property type="evidence" value="ECO:0007669"/>
    <property type="project" value="UniProtKB-EC"/>
</dbReference>
<evidence type="ECO:0000256" key="11">
    <source>
        <dbReference type="ARBA" id="ARBA00048954"/>
    </source>
</evidence>
<dbReference type="AlphaFoldDB" id="A0A4R3I5E0"/>
<dbReference type="FunFam" id="1.10.860.10:FF:000001">
    <property type="entry name" value="Replicative DNA helicase"/>
    <property type="match status" value="1"/>
</dbReference>
<dbReference type="Pfam" id="PF00772">
    <property type="entry name" value="DnaB"/>
    <property type="match status" value="1"/>
</dbReference>
<keyword evidence="2 13" id="KW-0639">Primosome</keyword>
<dbReference type="GO" id="GO:0003677">
    <property type="term" value="F:DNA binding"/>
    <property type="evidence" value="ECO:0007669"/>
    <property type="project" value="UniProtKB-UniRule"/>
</dbReference>
<evidence type="ECO:0000313" key="16">
    <source>
        <dbReference type="Proteomes" id="UP000295793"/>
    </source>
</evidence>
<dbReference type="InterPro" id="IPR007693">
    <property type="entry name" value="DNA_helicase_DnaB-like_N"/>
</dbReference>
<evidence type="ECO:0000259" key="14">
    <source>
        <dbReference type="PROSITE" id="PS51199"/>
    </source>
</evidence>
<dbReference type="GO" id="GO:0042802">
    <property type="term" value="F:identical protein binding"/>
    <property type="evidence" value="ECO:0007669"/>
    <property type="project" value="UniProtKB-ARBA"/>
</dbReference>
<evidence type="ECO:0000256" key="9">
    <source>
        <dbReference type="ARBA" id="ARBA00023235"/>
    </source>
</evidence>
<evidence type="ECO:0000256" key="1">
    <source>
        <dbReference type="ARBA" id="ARBA00008428"/>
    </source>
</evidence>
<gene>
    <name evidence="15" type="ORF">BCF53_11084</name>
</gene>
<proteinExistence type="inferred from homology"/>
<dbReference type="GO" id="GO:1990077">
    <property type="term" value="C:primosome complex"/>
    <property type="evidence" value="ECO:0007669"/>
    <property type="project" value="UniProtKB-UniRule"/>
</dbReference>
<keyword evidence="4 13" id="KW-0547">Nucleotide-binding</keyword>
<dbReference type="OrthoDB" id="9773982at2"/>
<comment type="similarity">
    <text evidence="1 13">Belongs to the helicase family. DnaB subfamily.</text>
</comment>
<organism evidence="15 16">
    <name type="scientific">Reinekea marinisedimentorum</name>
    <dbReference type="NCBI Taxonomy" id="230495"/>
    <lineage>
        <taxon>Bacteria</taxon>
        <taxon>Pseudomonadati</taxon>
        <taxon>Pseudomonadota</taxon>
        <taxon>Gammaproteobacteria</taxon>
        <taxon>Oceanospirillales</taxon>
        <taxon>Saccharospirillaceae</taxon>
        <taxon>Reinekea</taxon>
    </lineage>
</organism>
<dbReference type="InterPro" id="IPR007694">
    <property type="entry name" value="DNA_helicase_DnaB-like_C"/>
</dbReference>
<name>A0A4R3I5E0_9GAMM</name>
<evidence type="ECO:0000256" key="13">
    <source>
        <dbReference type="RuleBase" id="RU362085"/>
    </source>
</evidence>
<dbReference type="InterPro" id="IPR016136">
    <property type="entry name" value="DNA_helicase_N/primase_C"/>
</dbReference>
<evidence type="ECO:0000256" key="3">
    <source>
        <dbReference type="ARBA" id="ARBA00022705"/>
    </source>
</evidence>
<evidence type="ECO:0000256" key="2">
    <source>
        <dbReference type="ARBA" id="ARBA00022515"/>
    </source>
</evidence>
<accession>A0A4R3I5E0</accession>
<feature type="domain" description="SF4 helicase" evidence="14">
    <location>
        <begin position="194"/>
        <end position="460"/>
    </location>
</feature>
<protein>
    <recommendedName>
        <fullName evidence="12 13">Replicative DNA helicase</fullName>
        <ecNumber evidence="12 13">5.6.2.3</ecNumber>
    </recommendedName>
</protein>
<dbReference type="InterPro" id="IPR027417">
    <property type="entry name" value="P-loop_NTPase"/>
</dbReference>
<dbReference type="Pfam" id="PF03796">
    <property type="entry name" value="DnaB_C"/>
    <property type="match status" value="1"/>
</dbReference>
<dbReference type="PROSITE" id="PS51199">
    <property type="entry name" value="SF4_HELICASE"/>
    <property type="match status" value="1"/>
</dbReference>
<keyword evidence="5 13" id="KW-0378">Hydrolase</keyword>
<dbReference type="SUPFAM" id="SSF52540">
    <property type="entry name" value="P-loop containing nucleoside triphosphate hydrolases"/>
    <property type="match status" value="1"/>
</dbReference>
<comment type="function">
    <text evidence="10 13">The main replicative DNA helicase, it participates in initiation and elongation during chromosome replication. Travels ahead of the DNA replisome, separating dsDNA into templates for DNA synthesis. A processive ATP-dependent 5'-3' DNA helicase it has DNA-dependent ATPase activity.</text>
</comment>
<dbReference type="PANTHER" id="PTHR30153:SF2">
    <property type="entry name" value="REPLICATIVE DNA HELICASE"/>
    <property type="match status" value="1"/>
</dbReference>
<sequence>MVDTFDDDILAPEDAELQQIKTPPHSLEAEQSLLGALMVDNALWDSVADSLLPDDFYRNEHRQIYRAMVSLADASSPMDVITLGEKLETEKLLESVGGMAYLMALAENTPSISNLVAYARIVQERSVLRQLIRVAGDISGSAFDPGGQDVASILDQAERAVFKIAEDRPSQGGLEHVNPLADKALARIEELAKQNSDIVGVSSGFSQLDKATKGFKGGELIIVAARPAMGKTTFSMNLVEEAIINQDQVVAVFSLEMPSEQLLNRSFASLGKIDLGRVITGKLADDDYPKLAKAINLLKDKKLFIDDTAGLSPSEIRSRLRRLAREHGGVGMVMIDYLQLMTIKGFTEGRTNEISEISRTLKAIAKEFDCPVIALSQLNRSLEQRPNKRPIASDLRESGAIEQDADLIMFIYRDEVYNEDSPQKGTAEIIIGKNRNGPTDTVHLSFQGQYSKFADLAPDYMAEYVGD</sequence>